<protein>
    <submittedName>
        <fullName evidence="1">Uncharacterized protein</fullName>
    </submittedName>
</protein>
<gene>
    <name evidence="1" type="ORF">ELI03_32265</name>
</gene>
<dbReference type="EMBL" id="SIPC01000005">
    <property type="protein sequence ID" value="TAX66226.1"/>
    <property type="molecule type" value="Genomic_DNA"/>
</dbReference>
<evidence type="ECO:0000313" key="2">
    <source>
        <dbReference type="Proteomes" id="UP000293652"/>
    </source>
</evidence>
<geneLocation type="plasmid" evidence="1">
    <name>pSM145A_Rh05</name>
</geneLocation>
<dbReference type="AlphaFoldDB" id="A0A4Q8XQP2"/>
<sequence>MPKHEKNDVELVKTWVLPPGATLGSSIRAKGILLELRARLPVASKQSLDIEQVELTLSMPASAKTEFHAAASVVANALEDIESLPVIPREIQDILSIKTNERHRWLKDGRLPSAGTRTVKLRGRARKITFHVFDPRVVEDLLDRGVVEEWREEDAAAAAENRRRAAYKAKLTRSLKKGKTVKADTVAGSEEAPRTELAGWEEFGRDGFASLRMPIAGPSGSTAR</sequence>
<reference evidence="1 2" key="1">
    <citation type="submission" date="2019-02" db="EMBL/GenBank/DDBJ databases">
        <title>The genomic architecture of introgression among sibling species of bacteria.</title>
        <authorList>
            <person name="Cavassim M.I.A."/>
            <person name="Moeskjaer S."/>
            <person name="Moslemi C."/>
            <person name="Fields B."/>
            <person name="Bachmann A."/>
            <person name="Vilhjalmsson B."/>
            <person name="Schierup M.H."/>
            <person name="Young J.P.W."/>
            <person name="Andersen S.U."/>
        </authorList>
    </citation>
    <scope>NUCLEOTIDE SEQUENCE [LARGE SCALE GENOMIC DNA]</scope>
    <source>
        <strain evidence="1 2">SM145A</strain>
        <plasmid evidence="1">pSM145A_Rh05</plasmid>
    </source>
</reference>
<accession>A0A4Q8XQP2</accession>
<dbReference type="Proteomes" id="UP000293652">
    <property type="component" value="Unassembled WGS sequence"/>
</dbReference>
<keyword evidence="1" id="KW-0614">Plasmid</keyword>
<evidence type="ECO:0000313" key="1">
    <source>
        <dbReference type="EMBL" id="TAX66226.1"/>
    </source>
</evidence>
<name>A0A4Q8XQP2_RHILE</name>
<comment type="caution">
    <text evidence="1">The sequence shown here is derived from an EMBL/GenBank/DDBJ whole genome shotgun (WGS) entry which is preliminary data.</text>
</comment>
<organism evidence="1 2">
    <name type="scientific">Rhizobium leguminosarum</name>
    <dbReference type="NCBI Taxonomy" id="384"/>
    <lineage>
        <taxon>Bacteria</taxon>
        <taxon>Pseudomonadati</taxon>
        <taxon>Pseudomonadota</taxon>
        <taxon>Alphaproteobacteria</taxon>
        <taxon>Hyphomicrobiales</taxon>
        <taxon>Rhizobiaceae</taxon>
        <taxon>Rhizobium/Agrobacterium group</taxon>
        <taxon>Rhizobium</taxon>
    </lineage>
</organism>
<proteinExistence type="predicted"/>
<dbReference type="RefSeq" id="WP_130751126.1">
    <property type="nucleotide sequence ID" value="NZ_SIPC01000005.1"/>
</dbReference>